<proteinExistence type="predicted"/>
<dbReference type="Proteomes" id="UP000681722">
    <property type="component" value="Unassembled WGS sequence"/>
</dbReference>
<evidence type="ECO:0000313" key="4">
    <source>
        <dbReference type="Proteomes" id="UP000663829"/>
    </source>
</evidence>
<dbReference type="Proteomes" id="UP000663829">
    <property type="component" value="Unassembled WGS sequence"/>
</dbReference>
<evidence type="ECO:0000256" key="1">
    <source>
        <dbReference type="SAM" id="MobiDB-lite"/>
    </source>
</evidence>
<name>A0A815R792_9BILA</name>
<comment type="caution">
    <text evidence="2">The sequence shown here is derived from an EMBL/GenBank/DDBJ whole genome shotgun (WGS) entry which is preliminary data.</text>
</comment>
<evidence type="ECO:0000313" key="3">
    <source>
        <dbReference type="EMBL" id="CAF4339946.1"/>
    </source>
</evidence>
<sequence length="105" mass="11993">VDPEDHLLDELQSNSIMDYFMFLPVEHKLVLIKKQPVSKTVQQSTTSATARDENTQIVNDEMDWNDRSTDHDDLSLLTTQKNSLQDVYDPTELFTATTSSISNVF</sequence>
<feature type="non-terminal residue" evidence="2">
    <location>
        <position position="1"/>
    </location>
</feature>
<protein>
    <submittedName>
        <fullName evidence="2">Uncharacterized protein</fullName>
    </submittedName>
</protein>
<feature type="region of interest" description="Disordered" evidence="1">
    <location>
        <begin position="41"/>
        <end position="66"/>
    </location>
</feature>
<evidence type="ECO:0000313" key="2">
    <source>
        <dbReference type="EMBL" id="CAF1472730.1"/>
    </source>
</evidence>
<dbReference type="AlphaFoldDB" id="A0A815R792"/>
<gene>
    <name evidence="2" type="ORF">GPM918_LOCUS35524</name>
    <name evidence="3" type="ORF">SRO942_LOCUS36245</name>
</gene>
<dbReference type="EMBL" id="CAJNOQ010020635">
    <property type="protein sequence ID" value="CAF1472730.1"/>
    <property type="molecule type" value="Genomic_DNA"/>
</dbReference>
<dbReference type="EMBL" id="CAJOBC010086106">
    <property type="protein sequence ID" value="CAF4339946.1"/>
    <property type="molecule type" value="Genomic_DNA"/>
</dbReference>
<accession>A0A815R792</accession>
<keyword evidence="4" id="KW-1185">Reference proteome</keyword>
<organism evidence="2 4">
    <name type="scientific">Didymodactylos carnosus</name>
    <dbReference type="NCBI Taxonomy" id="1234261"/>
    <lineage>
        <taxon>Eukaryota</taxon>
        <taxon>Metazoa</taxon>
        <taxon>Spiralia</taxon>
        <taxon>Gnathifera</taxon>
        <taxon>Rotifera</taxon>
        <taxon>Eurotatoria</taxon>
        <taxon>Bdelloidea</taxon>
        <taxon>Philodinida</taxon>
        <taxon>Philodinidae</taxon>
        <taxon>Didymodactylos</taxon>
    </lineage>
</organism>
<reference evidence="2" key="1">
    <citation type="submission" date="2021-02" db="EMBL/GenBank/DDBJ databases">
        <authorList>
            <person name="Nowell W R."/>
        </authorList>
    </citation>
    <scope>NUCLEOTIDE SEQUENCE</scope>
</reference>